<dbReference type="Pfam" id="PF01557">
    <property type="entry name" value="FAA_hydrolase"/>
    <property type="match status" value="1"/>
</dbReference>
<evidence type="ECO:0000313" key="4">
    <source>
        <dbReference type="EMBL" id="GJE06632.1"/>
    </source>
</evidence>
<dbReference type="PANTHER" id="PTHR42796:SF4">
    <property type="entry name" value="FUMARYLACETOACETATE HYDROLASE DOMAIN-CONTAINING PROTEIN 2A"/>
    <property type="match status" value="1"/>
</dbReference>
<dbReference type="Gene3D" id="3.90.850.10">
    <property type="entry name" value="Fumarylacetoacetase-like, C-terminal domain"/>
    <property type="match status" value="1"/>
</dbReference>
<evidence type="ECO:0000256" key="2">
    <source>
        <dbReference type="ARBA" id="ARBA00022723"/>
    </source>
</evidence>
<evidence type="ECO:0000259" key="3">
    <source>
        <dbReference type="Pfam" id="PF01557"/>
    </source>
</evidence>
<keyword evidence="2" id="KW-0479">Metal-binding</keyword>
<keyword evidence="5" id="KW-1185">Reference proteome</keyword>
<dbReference type="PANTHER" id="PTHR42796">
    <property type="entry name" value="FUMARYLACETOACETATE HYDROLASE DOMAIN-CONTAINING PROTEIN 2A-RELATED"/>
    <property type="match status" value="1"/>
</dbReference>
<dbReference type="EMBL" id="BPQR01000031">
    <property type="protein sequence ID" value="GJE06632.1"/>
    <property type="molecule type" value="Genomic_DNA"/>
</dbReference>
<gene>
    <name evidence="4" type="ORF">AOPFMNJM_1954</name>
</gene>
<dbReference type="SUPFAM" id="SSF56529">
    <property type="entry name" value="FAH"/>
    <property type="match status" value="1"/>
</dbReference>
<organism evidence="4 5">
    <name type="scientific">Methylobacterium jeotgali</name>
    <dbReference type="NCBI Taxonomy" id="381630"/>
    <lineage>
        <taxon>Bacteria</taxon>
        <taxon>Pseudomonadati</taxon>
        <taxon>Pseudomonadota</taxon>
        <taxon>Alphaproteobacteria</taxon>
        <taxon>Hyphomicrobiales</taxon>
        <taxon>Methylobacteriaceae</taxon>
        <taxon>Methylobacterium</taxon>
    </lineage>
</organism>
<evidence type="ECO:0000313" key="5">
    <source>
        <dbReference type="Proteomes" id="UP001055102"/>
    </source>
</evidence>
<feature type="domain" description="Fumarylacetoacetase-like C-terminal" evidence="3">
    <location>
        <begin position="73"/>
        <end position="278"/>
    </location>
</feature>
<dbReference type="GO" id="GO:0016829">
    <property type="term" value="F:lyase activity"/>
    <property type="evidence" value="ECO:0007669"/>
    <property type="project" value="UniProtKB-KW"/>
</dbReference>
<reference evidence="4" key="1">
    <citation type="journal article" date="2021" name="Front. Microbiol.">
        <title>Comprehensive Comparative Genomics and Phenotyping of Methylobacterium Species.</title>
        <authorList>
            <person name="Alessa O."/>
            <person name="Ogura Y."/>
            <person name="Fujitani Y."/>
            <person name="Takami H."/>
            <person name="Hayashi T."/>
            <person name="Sahin N."/>
            <person name="Tani A."/>
        </authorList>
    </citation>
    <scope>NUCLEOTIDE SEQUENCE</scope>
    <source>
        <strain evidence="4">LMG 23639</strain>
    </source>
</reference>
<keyword evidence="4" id="KW-0456">Lyase</keyword>
<comment type="caution">
    <text evidence="4">The sequence shown here is derived from an EMBL/GenBank/DDBJ whole genome shotgun (WGS) entry which is preliminary data.</text>
</comment>
<dbReference type="Proteomes" id="UP001055102">
    <property type="component" value="Unassembled WGS sequence"/>
</dbReference>
<dbReference type="InterPro" id="IPR036663">
    <property type="entry name" value="Fumarylacetoacetase_C_sf"/>
</dbReference>
<dbReference type="InterPro" id="IPR011234">
    <property type="entry name" value="Fumarylacetoacetase-like_C"/>
</dbReference>
<dbReference type="RefSeq" id="WP_238275425.1">
    <property type="nucleotide sequence ID" value="NZ_BPQR01000031.1"/>
</dbReference>
<comment type="similarity">
    <text evidence="1">Belongs to the FAH family.</text>
</comment>
<accession>A0ABQ4STT0</accession>
<sequence>MKLIRHGASGDEKPGLVDGRGIRRDLSAILRDIAGPALSRESLDRLRRIDPESLPVVPEDRRLGPCVGGTRNVVAVGLNYSDHAEEAGLPVPAEPILFSKAPSCLCGPDDAVIIPKGSNRTDWEVELAIVIGARASYVHANEALDYVAGLTICNDVSEREWQFDRGGTWSKGKGCPTFGPLGPWLVTLDEIPDPKALNLWLDLNGERMQSGSTGRMIFDLAQLVAYVSHFMMLEPGDIITTGTPPDVGMARKPPRYLRSGDEMRLGIDSLGEQRQRVVAFDDWTAKVSAGEPTN</sequence>
<protein>
    <submittedName>
        <fullName evidence="4">Ureidoglycolate lyase</fullName>
    </submittedName>
</protein>
<name>A0ABQ4STT0_9HYPH</name>
<dbReference type="InterPro" id="IPR051121">
    <property type="entry name" value="FAH"/>
</dbReference>
<evidence type="ECO:0000256" key="1">
    <source>
        <dbReference type="ARBA" id="ARBA00010211"/>
    </source>
</evidence>
<reference evidence="4" key="2">
    <citation type="submission" date="2021-08" db="EMBL/GenBank/DDBJ databases">
        <authorList>
            <person name="Tani A."/>
            <person name="Ola A."/>
            <person name="Ogura Y."/>
            <person name="Katsura K."/>
            <person name="Hayashi T."/>
        </authorList>
    </citation>
    <scope>NUCLEOTIDE SEQUENCE</scope>
    <source>
        <strain evidence="4">LMG 23639</strain>
    </source>
</reference>
<proteinExistence type="inferred from homology"/>